<sequence>MNATVPRTLLLALLVVVAAVSAQDEPAAAPKASQGQPVCSVNQLFNGQICTCAPGYFSSANKESASRCDDECEDVYDTYFTRGECVKGIFSKLPKDEQPACNLRCGMRVRIWASIAGFVVIAAAVATLVFTLPLCIATCCSCLQAKKANKNAKRVFNETQQPNKDQQMATMSYNPMSLCVVANWDMEDLEEAVLKLPFNELPPPLNRKVHDEQFYGPEELGFRVDVVPVKHTHVIKV</sequence>
<feature type="chain" id="PRO_5041328002" description="EGF-like domain-containing protein" evidence="2">
    <location>
        <begin position="23"/>
        <end position="237"/>
    </location>
</feature>
<feature type="transmembrane region" description="Helical" evidence="1">
    <location>
        <begin position="111"/>
        <end position="143"/>
    </location>
</feature>
<keyword evidence="1" id="KW-1133">Transmembrane helix</keyword>
<evidence type="ECO:0000256" key="1">
    <source>
        <dbReference type="SAM" id="Phobius"/>
    </source>
</evidence>
<protein>
    <recommendedName>
        <fullName evidence="5">EGF-like domain-containing protein</fullName>
    </recommendedName>
</protein>
<dbReference type="Proteomes" id="UP001175271">
    <property type="component" value="Unassembled WGS sequence"/>
</dbReference>
<evidence type="ECO:0000313" key="3">
    <source>
        <dbReference type="EMBL" id="KAK0423611.1"/>
    </source>
</evidence>
<keyword evidence="1" id="KW-0472">Membrane</keyword>
<keyword evidence="1" id="KW-0812">Transmembrane</keyword>
<feature type="signal peptide" evidence="2">
    <location>
        <begin position="1"/>
        <end position="22"/>
    </location>
</feature>
<dbReference type="EMBL" id="JAUCMV010000001">
    <property type="protein sequence ID" value="KAK0423611.1"/>
    <property type="molecule type" value="Genomic_DNA"/>
</dbReference>
<dbReference type="AlphaFoldDB" id="A0AA39IHE4"/>
<keyword evidence="2" id="KW-0732">Signal</keyword>
<evidence type="ECO:0000256" key="2">
    <source>
        <dbReference type="SAM" id="SignalP"/>
    </source>
</evidence>
<name>A0AA39IHE4_9BILA</name>
<keyword evidence="4" id="KW-1185">Reference proteome</keyword>
<gene>
    <name evidence="3" type="ORF">QR680_008235</name>
</gene>
<reference evidence="3" key="1">
    <citation type="submission" date="2023-06" db="EMBL/GenBank/DDBJ databases">
        <title>Genomic analysis of the entomopathogenic nematode Steinernema hermaphroditum.</title>
        <authorList>
            <person name="Schwarz E.M."/>
            <person name="Heppert J.K."/>
            <person name="Baniya A."/>
            <person name="Schwartz H.T."/>
            <person name="Tan C.-H."/>
            <person name="Antoshechkin I."/>
            <person name="Sternberg P.W."/>
            <person name="Goodrich-Blair H."/>
            <person name="Dillman A.R."/>
        </authorList>
    </citation>
    <scope>NUCLEOTIDE SEQUENCE</scope>
    <source>
        <strain evidence="3">PS9179</strain>
        <tissue evidence="3">Whole animal</tissue>
    </source>
</reference>
<organism evidence="3 4">
    <name type="scientific">Steinernema hermaphroditum</name>
    <dbReference type="NCBI Taxonomy" id="289476"/>
    <lineage>
        <taxon>Eukaryota</taxon>
        <taxon>Metazoa</taxon>
        <taxon>Ecdysozoa</taxon>
        <taxon>Nematoda</taxon>
        <taxon>Chromadorea</taxon>
        <taxon>Rhabditida</taxon>
        <taxon>Tylenchina</taxon>
        <taxon>Panagrolaimomorpha</taxon>
        <taxon>Strongyloidoidea</taxon>
        <taxon>Steinernematidae</taxon>
        <taxon>Steinernema</taxon>
    </lineage>
</organism>
<accession>A0AA39IHE4</accession>
<proteinExistence type="predicted"/>
<comment type="caution">
    <text evidence="3">The sequence shown here is derived from an EMBL/GenBank/DDBJ whole genome shotgun (WGS) entry which is preliminary data.</text>
</comment>
<evidence type="ECO:0008006" key="5">
    <source>
        <dbReference type="Google" id="ProtNLM"/>
    </source>
</evidence>
<evidence type="ECO:0000313" key="4">
    <source>
        <dbReference type="Proteomes" id="UP001175271"/>
    </source>
</evidence>